<name>A0A4R6JK23_9ACTN</name>
<keyword evidence="8" id="KW-0732">Signal</keyword>
<keyword evidence="3 6" id="KW-0378">Hydrolase</keyword>
<evidence type="ECO:0000256" key="2">
    <source>
        <dbReference type="ARBA" id="ARBA00022670"/>
    </source>
</evidence>
<dbReference type="PANTHER" id="PTHR43399">
    <property type="entry name" value="SUBTILISIN-RELATED"/>
    <property type="match status" value="1"/>
</dbReference>
<dbReference type="InterPro" id="IPR051048">
    <property type="entry name" value="Peptidase_S8/S53_subtilisin"/>
</dbReference>
<dbReference type="PROSITE" id="PS00136">
    <property type="entry name" value="SUBTILASE_ASP"/>
    <property type="match status" value="1"/>
</dbReference>
<dbReference type="InterPro" id="IPR023827">
    <property type="entry name" value="Peptidase_S8_Asp-AS"/>
</dbReference>
<comment type="caution">
    <text evidence="10">The sequence shown here is derived from an EMBL/GenBank/DDBJ whole genome shotgun (WGS) entry which is preliminary data.</text>
</comment>
<dbReference type="PANTHER" id="PTHR43399:SF4">
    <property type="entry name" value="CELL WALL-ASSOCIATED PROTEASE"/>
    <property type="match status" value="1"/>
</dbReference>
<evidence type="ECO:0000259" key="9">
    <source>
        <dbReference type="Pfam" id="PF00082"/>
    </source>
</evidence>
<evidence type="ECO:0000256" key="6">
    <source>
        <dbReference type="PROSITE-ProRule" id="PRU01240"/>
    </source>
</evidence>
<evidence type="ECO:0000256" key="5">
    <source>
        <dbReference type="PIRSR" id="PIRSR615500-1"/>
    </source>
</evidence>
<dbReference type="Proteomes" id="UP000295388">
    <property type="component" value="Unassembled WGS sequence"/>
</dbReference>
<dbReference type="PROSITE" id="PS51892">
    <property type="entry name" value="SUBTILASE"/>
    <property type="match status" value="1"/>
</dbReference>
<feature type="signal peptide" evidence="8">
    <location>
        <begin position="1"/>
        <end position="32"/>
    </location>
</feature>
<dbReference type="RefSeq" id="WP_238165965.1">
    <property type="nucleotide sequence ID" value="NZ_SNWQ01000020.1"/>
</dbReference>
<dbReference type="PROSITE" id="PS00138">
    <property type="entry name" value="SUBTILASE_SER"/>
    <property type="match status" value="1"/>
</dbReference>
<evidence type="ECO:0000256" key="7">
    <source>
        <dbReference type="RuleBase" id="RU003355"/>
    </source>
</evidence>
<dbReference type="PROSITE" id="PS00137">
    <property type="entry name" value="SUBTILASE_HIS"/>
    <property type="match status" value="1"/>
</dbReference>
<dbReference type="EMBL" id="SNWQ01000020">
    <property type="protein sequence ID" value="TDO36429.1"/>
    <property type="molecule type" value="Genomic_DNA"/>
</dbReference>
<evidence type="ECO:0000313" key="11">
    <source>
        <dbReference type="Proteomes" id="UP000295388"/>
    </source>
</evidence>
<evidence type="ECO:0000256" key="8">
    <source>
        <dbReference type="SAM" id="SignalP"/>
    </source>
</evidence>
<evidence type="ECO:0000313" key="10">
    <source>
        <dbReference type="EMBL" id="TDO36429.1"/>
    </source>
</evidence>
<proteinExistence type="inferred from homology"/>
<keyword evidence="2 6" id="KW-0645">Protease</keyword>
<dbReference type="GO" id="GO:0004252">
    <property type="term" value="F:serine-type endopeptidase activity"/>
    <property type="evidence" value="ECO:0007669"/>
    <property type="project" value="UniProtKB-UniRule"/>
</dbReference>
<feature type="chain" id="PRO_5020253180" evidence="8">
    <location>
        <begin position="33"/>
        <end position="1110"/>
    </location>
</feature>
<accession>A0A4R6JK23</accession>
<evidence type="ECO:0000256" key="1">
    <source>
        <dbReference type="ARBA" id="ARBA00011073"/>
    </source>
</evidence>
<feature type="active site" description="Charge relay system" evidence="5 6">
    <location>
        <position position="437"/>
    </location>
</feature>
<dbReference type="SUPFAM" id="SSF52743">
    <property type="entry name" value="Subtilisin-like"/>
    <property type="match status" value="1"/>
</dbReference>
<dbReference type="InterPro" id="IPR000209">
    <property type="entry name" value="Peptidase_S8/S53_dom"/>
</dbReference>
<keyword evidence="4 6" id="KW-0720">Serine protease</keyword>
<dbReference type="InterPro" id="IPR023828">
    <property type="entry name" value="Peptidase_S8_Ser-AS"/>
</dbReference>
<dbReference type="InterPro" id="IPR022398">
    <property type="entry name" value="Peptidase_S8_His-AS"/>
</dbReference>
<evidence type="ECO:0000256" key="4">
    <source>
        <dbReference type="ARBA" id="ARBA00022825"/>
    </source>
</evidence>
<dbReference type="Pfam" id="PF00082">
    <property type="entry name" value="Peptidase_S8"/>
    <property type="match status" value="1"/>
</dbReference>
<dbReference type="AlphaFoldDB" id="A0A4R6JK23"/>
<dbReference type="InterPro" id="IPR015500">
    <property type="entry name" value="Peptidase_S8_subtilisin-rel"/>
</dbReference>
<reference evidence="10 11" key="1">
    <citation type="submission" date="2019-03" db="EMBL/GenBank/DDBJ databases">
        <title>Genomic Encyclopedia of Type Strains, Phase III (KMG-III): the genomes of soil and plant-associated and newly described type strains.</title>
        <authorList>
            <person name="Whitman W."/>
        </authorList>
    </citation>
    <scope>NUCLEOTIDE SEQUENCE [LARGE SCALE GENOMIC DNA]</scope>
    <source>
        <strain evidence="10 11">VKM Ac-2527</strain>
    </source>
</reference>
<gene>
    <name evidence="10" type="ORF">EV643_120161</name>
</gene>
<dbReference type="Gene3D" id="3.40.50.200">
    <property type="entry name" value="Peptidase S8/S53 domain"/>
    <property type="match status" value="1"/>
</dbReference>
<protein>
    <submittedName>
        <fullName evidence="10">Subtilisin family serine protease</fullName>
    </submittedName>
</protein>
<dbReference type="GO" id="GO:0006508">
    <property type="term" value="P:proteolysis"/>
    <property type="evidence" value="ECO:0007669"/>
    <property type="project" value="UniProtKB-KW"/>
</dbReference>
<feature type="active site" description="Charge relay system" evidence="5 6">
    <location>
        <position position="230"/>
    </location>
</feature>
<sequence>MVSRISSRRGFGAIAVASFVVLGVAGAQPAQAGEAGQGAWSGRAAQPGQPDRSITLITGDRVTLRGGSLDRPAIEPGPGRRHIAFSTQRVKDQLFVVPSDVSSVVTAGRMDRRLFEVTGLIKAGYDDRKTSVIPLLVTYSGRAASRTAPAGATVTRQLPVINGAAVDVTKKNAATFVRNLSTARSANGLDKIWLDGKRHVNLDQSVPQIGAPAAWQAGYTGKGISVAVLDTGIDATHPDLATQVAGAKNFTEEAAGDLVGHGTHVASTIAGTAAASAGKYKGVAPDAKLYDGKICEQGGCPESAILAGMEWAATEVKAKIVNMSIGGPDTPEVDPIEAAVNRLTAQTGTLFVIAAGNSGPGSGSVESPGSADAALTVGAVDKQNQLAEFSSRGPRTGDGALKPDVTAPGVDIVAAKAKDSIIGDPVGDQYLKLSGTSMATPHTVGAAALLAQQHPGWKAGELKGALMASAKPADGQNAFEQGAGRIDVGQAIKQSIVTEPGGVSFGTAQWPHNDDTPVTKTLSYRNLGDQPVTLTLAATFAGPDGSPAPAGALKLSANTVTVPAGGTATVQLTSDTKHEGPDGSYTGQVTATAAGTTVVTPLGADKEVESYTLTVNHVGTDGKPIADGATLVFGIDAFRFQFLADPSGTAKVRLPKGEYLLQGDQAVVEGEKVDLYTKVHPAVELDADTTVVFDARKTKPVSTTVPRADAKVILVDLGYLRVNESGEIGLGSSLLAFGFEGLHTAQLGSKLPPEQFTGHVASHWGLPGKDGRFVNTPYQYGVVNTFPGEFPTGFSRSVKASDLATVEQSFNATGDRPAERTVAGQAPNSAGGWTPILEYDLPAKARLHLEGGEVKWSSRMAEIVPSTDPENPFPTEVTAVESQPTQYRAGRTYRERWNAAAFVPTPGAASVAGGDLLIGVYTNTDADGHVGFTLTDKASSKLYRDGELIGENTEFGYVELTDVPAGKAAYKFVTTGTRASYSGFSTRTDLTWTFTSKGEDEEEFGVRTVRYLPEVDDRNVAKREPVTVLPVRLAQLPGATLPAMKKISLQVSGDDGKTWQRAAVVPTGGDAYKAIFATPKGAKSVSFKANLVDAAGNTTEQTTISAYRLR</sequence>
<organism evidence="10 11">
    <name type="scientific">Kribbella caucasensis</name>
    <dbReference type="NCBI Taxonomy" id="2512215"/>
    <lineage>
        <taxon>Bacteria</taxon>
        <taxon>Bacillati</taxon>
        <taxon>Actinomycetota</taxon>
        <taxon>Actinomycetes</taxon>
        <taxon>Propionibacteriales</taxon>
        <taxon>Kribbellaceae</taxon>
        <taxon>Kribbella</taxon>
    </lineage>
</organism>
<feature type="domain" description="Peptidase S8/S53" evidence="9">
    <location>
        <begin position="221"/>
        <end position="484"/>
    </location>
</feature>
<feature type="active site" description="Charge relay system" evidence="5 6">
    <location>
        <position position="261"/>
    </location>
</feature>
<dbReference type="InterPro" id="IPR036852">
    <property type="entry name" value="Peptidase_S8/S53_dom_sf"/>
</dbReference>
<evidence type="ECO:0000256" key="3">
    <source>
        <dbReference type="ARBA" id="ARBA00022801"/>
    </source>
</evidence>
<keyword evidence="11" id="KW-1185">Reference proteome</keyword>
<comment type="similarity">
    <text evidence="1 6 7">Belongs to the peptidase S8 family.</text>
</comment>
<dbReference type="PRINTS" id="PR00723">
    <property type="entry name" value="SUBTILISIN"/>
</dbReference>